<accession>A0A2N5M830</accession>
<proteinExistence type="predicted"/>
<evidence type="ECO:0008006" key="3">
    <source>
        <dbReference type="Google" id="ProtNLM"/>
    </source>
</evidence>
<dbReference type="InterPro" id="IPR025553">
    <property type="entry name" value="YppF"/>
</dbReference>
<gene>
    <name evidence="1" type="ORF">CUU66_07315</name>
</gene>
<sequence>MLLLNALILHYKYVKSRNPAHVNDLLDFVQKQYIIGRLSIWEYKILFHELDKRGAKPAADCKS</sequence>
<dbReference type="Pfam" id="PF14178">
    <property type="entry name" value="YppF"/>
    <property type="match status" value="1"/>
</dbReference>
<dbReference type="RefSeq" id="WP_101641025.1">
    <property type="nucleotide sequence ID" value="NZ_PGUY01000021.1"/>
</dbReference>
<comment type="caution">
    <text evidence="1">The sequence shown here is derived from an EMBL/GenBank/DDBJ whole genome shotgun (WGS) entry which is preliminary data.</text>
</comment>
<name>A0A2N5M830_9BACI</name>
<dbReference type="Proteomes" id="UP000234748">
    <property type="component" value="Unassembled WGS sequence"/>
</dbReference>
<dbReference type="OrthoDB" id="2680239at2"/>
<dbReference type="EMBL" id="PGUY01000021">
    <property type="protein sequence ID" value="PLT30463.1"/>
    <property type="molecule type" value="Genomic_DNA"/>
</dbReference>
<organism evidence="1 2">
    <name type="scientific">Peribacillus deserti</name>
    <dbReference type="NCBI Taxonomy" id="673318"/>
    <lineage>
        <taxon>Bacteria</taxon>
        <taxon>Bacillati</taxon>
        <taxon>Bacillota</taxon>
        <taxon>Bacilli</taxon>
        <taxon>Bacillales</taxon>
        <taxon>Bacillaceae</taxon>
        <taxon>Peribacillus</taxon>
    </lineage>
</organism>
<keyword evidence="2" id="KW-1185">Reference proteome</keyword>
<dbReference type="AlphaFoldDB" id="A0A2N5M830"/>
<evidence type="ECO:0000313" key="1">
    <source>
        <dbReference type="EMBL" id="PLT30463.1"/>
    </source>
</evidence>
<evidence type="ECO:0000313" key="2">
    <source>
        <dbReference type="Proteomes" id="UP000234748"/>
    </source>
</evidence>
<protein>
    <recommendedName>
        <fullName evidence="3">YppF-like protein</fullName>
    </recommendedName>
</protein>
<reference evidence="1 2" key="1">
    <citation type="submission" date="2017-11" db="EMBL/GenBank/DDBJ databases">
        <title>Comparitive Functional Genomics of Dry Heat Resistant strains isolated from the Viking Spacecraft.</title>
        <authorList>
            <person name="Seuylemezian A."/>
            <person name="Cooper K."/>
            <person name="Vaishampayan P."/>
        </authorList>
    </citation>
    <scope>NUCLEOTIDE SEQUENCE [LARGE SCALE GENOMIC DNA]</scope>
    <source>
        <strain evidence="1 2">V1-29</strain>
    </source>
</reference>